<evidence type="ECO:0000313" key="5">
    <source>
        <dbReference type="Proteomes" id="UP000182690"/>
    </source>
</evidence>
<accession>A0A1H0ZCT2</accession>
<feature type="region of interest" description="Disordered" evidence="1">
    <location>
        <begin position="1"/>
        <end position="33"/>
    </location>
</feature>
<dbReference type="EMBL" id="FNKB01000001">
    <property type="protein sequence ID" value="SDQ25230.1"/>
    <property type="molecule type" value="Genomic_DNA"/>
</dbReference>
<evidence type="ECO:0000256" key="1">
    <source>
        <dbReference type="SAM" id="MobiDB-lite"/>
    </source>
</evidence>
<proteinExistence type="predicted"/>
<reference evidence="4 5" key="1">
    <citation type="submission" date="2016-10" db="EMBL/GenBank/DDBJ databases">
        <authorList>
            <person name="de Groot N.N."/>
        </authorList>
    </citation>
    <scope>NUCLEOTIDE SEQUENCE [LARGE SCALE GENOMIC DNA]</scope>
    <source>
        <strain evidence="4 5">DSM 22788</strain>
    </source>
</reference>
<feature type="compositionally biased region" description="Gly residues" evidence="1">
    <location>
        <begin position="24"/>
        <end position="33"/>
    </location>
</feature>
<feature type="region of interest" description="Disordered" evidence="1">
    <location>
        <begin position="163"/>
        <end position="187"/>
    </location>
</feature>
<keyword evidence="2" id="KW-1133">Transmembrane helix</keyword>
<evidence type="ECO:0000313" key="4">
    <source>
        <dbReference type="EMBL" id="SDQ25230.1"/>
    </source>
</evidence>
<gene>
    <name evidence="4" type="ORF">SAMN04488565_1642</name>
</gene>
<name>A0A1H0ZCT2_9MICO</name>
<dbReference type="RefSeq" id="WP_074690122.1">
    <property type="nucleotide sequence ID" value="NZ_FNKB01000001.1"/>
</dbReference>
<protein>
    <submittedName>
        <fullName evidence="4">Protein-disulfide isomerase</fullName>
    </submittedName>
</protein>
<dbReference type="CDD" id="cd02972">
    <property type="entry name" value="DsbA_family"/>
    <property type="match status" value="1"/>
</dbReference>
<dbReference type="STRING" id="1079994.SAMN04488565_1642"/>
<dbReference type="Proteomes" id="UP000182690">
    <property type="component" value="Unassembled WGS sequence"/>
</dbReference>
<sequence length="374" mass="37746">MTDPQQPAVPPPHPFAERTTQGPQGRGGPGGRGGAVSTAAMALGLAGLVTVIVSALYLPLGAVLGAVLGVAGAVLGVVGLVSRRRRGAAVTGLASGGLAVLAALVLGVISTTMLVGSLADPVRSGGAPGSGASSGGDEQTAEEVPWPENMATGGIVFDRDGVVRSDAPESGAPEPAESPAAGSETDAETHAVRVYVDYRCPYCSEFETANGDALQQLAESGRATVEIIPLAFLDRVSPDAYSSRASGAVACVVDAQPEAAWQVHRHLFDPAVQPSETTNGLDDDALIAAVDEAAGGANERVRSCISSQRFVPFAQALDDWVFDHPVPGAQDPQLRVTSTPFALVDGVPYTGAADDAEAFSAFLAEQGIAAGGAS</sequence>
<feature type="transmembrane region" description="Helical" evidence="2">
    <location>
        <begin position="35"/>
        <end position="57"/>
    </location>
</feature>
<evidence type="ECO:0000259" key="3">
    <source>
        <dbReference type="Pfam" id="PF13462"/>
    </source>
</evidence>
<dbReference type="InterPro" id="IPR036249">
    <property type="entry name" value="Thioredoxin-like_sf"/>
</dbReference>
<dbReference type="Gene3D" id="3.40.30.10">
    <property type="entry name" value="Glutaredoxin"/>
    <property type="match status" value="1"/>
</dbReference>
<feature type="domain" description="Thioredoxin-like fold" evidence="3">
    <location>
        <begin position="190"/>
        <end position="316"/>
    </location>
</feature>
<keyword evidence="2" id="KW-0472">Membrane</keyword>
<evidence type="ECO:0000256" key="2">
    <source>
        <dbReference type="SAM" id="Phobius"/>
    </source>
</evidence>
<feature type="transmembrane region" description="Helical" evidence="2">
    <location>
        <begin position="63"/>
        <end position="81"/>
    </location>
</feature>
<dbReference type="SUPFAM" id="SSF52833">
    <property type="entry name" value="Thioredoxin-like"/>
    <property type="match status" value="1"/>
</dbReference>
<keyword evidence="4" id="KW-0413">Isomerase</keyword>
<feature type="region of interest" description="Disordered" evidence="1">
    <location>
        <begin position="125"/>
        <end position="147"/>
    </location>
</feature>
<feature type="transmembrane region" description="Helical" evidence="2">
    <location>
        <begin position="93"/>
        <end position="115"/>
    </location>
</feature>
<dbReference type="AlphaFoldDB" id="A0A1H0ZCT2"/>
<dbReference type="OrthoDB" id="117402at2"/>
<organism evidence="4 5">
    <name type="scientific">Leucobacter chromiiresistens</name>
    <dbReference type="NCBI Taxonomy" id="1079994"/>
    <lineage>
        <taxon>Bacteria</taxon>
        <taxon>Bacillati</taxon>
        <taxon>Actinomycetota</taxon>
        <taxon>Actinomycetes</taxon>
        <taxon>Micrococcales</taxon>
        <taxon>Microbacteriaceae</taxon>
        <taxon>Leucobacter</taxon>
    </lineage>
</organism>
<dbReference type="eggNOG" id="COG1651">
    <property type="taxonomic scope" value="Bacteria"/>
</dbReference>
<keyword evidence="2" id="KW-0812">Transmembrane</keyword>
<feature type="compositionally biased region" description="Low complexity" evidence="1">
    <location>
        <begin position="168"/>
        <end position="184"/>
    </location>
</feature>
<dbReference type="Pfam" id="PF13462">
    <property type="entry name" value="Thioredoxin_4"/>
    <property type="match status" value="1"/>
</dbReference>
<dbReference type="GO" id="GO:0016853">
    <property type="term" value="F:isomerase activity"/>
    <property type="evidence" value="ECO:0007669"/>
    <property type="project" value="UniProtKB-KW"/>
</dbReference>
<dbReference type="InterPro" id="IPR012336">
    <property type="entry name" value="Thioredoxin-like_fold"/>
</dbReference>